<organism evidence="2 3">
    <name type="scientific">Triparma laevis f. inornata</name>
    <dbReference type="NCBI Taxonomy" id="1714386"/>
    <lineage>
        <taxon>Eukaryota</taxon>
        <taxon>Sar</taxon>
        <taxon>Stramenopiles</taxon>
        <taxon>Ochrophyta</taxon>
        <taxon>Bolidophyceae</taxon>
        <taxon>Parmales</taxon>
        <taxon>Triparmaceae</taxon>
        <taxon>Triparma</taxon>
    </lineage>
</organism>
<feature type="transmembrane region" description="Helical" evidence="1">
    <location>
        <begin position="39"/>
        <end position="70"/>
    </location>
</feature>
<reference evidence="3" key="1">
    <citation type="journal article" date="2023" name="Commun. Biol.">
        <title>Genome analysis of Parmales, the sister group of diatoms, reveals the evolutionary specialization of diatoms from phago-mixotrophs to photoautotrophs.</title>
        <authorList>
            <person name="Ban H."/>
            <person name="Sato S."/>
            <person name="Yoshikawa S."/>
            <person name="Yamada K."/>
            <person name="Nakamura Y."/>
            <person name="Ichinomiya M."/>
            <person name="Sato N."/>
            <person name="Blanc-Mathieu R."/>
            <person name="Endo H."/>
            <person name="Kuwata A."/>
            <person name="Ogata H."/>
        </authorList>
    </citation>
    <scope>NUCLEOTIDE SEQUENCE [LARGE SCALE GENOMIC DNA]</scope>
</reference>
<feature type="transmembrane region" description="Helical" evidence="1">
    <location>
        <begin position="269"/>
        <end position="288"/>
    </location>
</feature>
<keyword evidence="1" id="KW-0472">Membrane</keyword>
<sequence length="342" mass="38342">MTFVVGCIGVGVMWVILFCGVERSDMEEFIDATKACLSFILSTLLGLFLLYLLLHPSIPTLPLITIYDTLRSSTRLYLFGPYAAKANNRKWFVGSMSLDIFWGTFQALFIQFDGSFMAVCGCVLGKVGGIFWRWYSGSDRFGVFCEKIWKEGKLRCSSSERKVRVLPLTNDDVFDPPMKTPSYLTPTTAIPLRKSTSLNSLLTSNQHFHALHPPCDSFSHIPYIFPEQRSHLLLLDLTSTLITSLTTRIHICLLILLPSQSLFPPPNNLYFIMILIDILSLLTLTLTYKAGVSGSKLVEFAFVGDVKFWIVCCAAITMFVYSVGEPLHGFGFLFTEKEGGVE</sequence>
<dbReference type="Proteomes" id="UP001162640">
    <property type="component" value="Unassembled WGS sequence"/>
</dbReference>
<evidence type="ECO:0000313" key="2">
    <source>
        <dbReference type="EMBL" id="GMH55418.1"/>
    </source>
</evidence>
<evidence type="ECO:0000313" key="3">
    <source>
        <dbReference type="Proteomes" id="UP001162640"/>
    </source>
</evidence>
<feature type="transmembrane region" description="Helical" evidence="1">
    <location>
        <begin position="300"/>
        <end position="323"/>
    </location>
</feature>
<name>A0A9W6ZQS6_9STRA</name>
<gene>
    <name evidence="2" type="ORF">TL16_g01902</name>
</gene>
<protein>
    <submittedName>
        <fullName evidence="2">Uncharacterized protein</fullName>
    </submittedName>
</protein>
<dbReference type="EMBL" id="BLQM01000045">
    <property type="protein sequence ID" value="GMH55418.1"/>
    <property type="molecule type" value="Genomic_DNA"/>
</dbReference>
<feature type="transmembrane region" description="Helical" evidence="1">
    <location>
        <begin position="91"/>
        <end position="110"/>
    </location>
</feature>
<feature type="transmembrane region" description="Helical" evidence="1">
    <location>
        <begin position="232"/>
        <end position="257"/>
    </location>
</feature>
<keyword evidence="1" id="KW-1133">Transmembrane helix</keyword>
<keyword evidence="1" id="KW-0812">Transmembrane</keyword>
<comment type="caution">
    <text evidence="2">The sequence shown here is derived from an EMBL/GenBank/DDBJ whole genome shotgun (WGS) entry which is preliminary data.</text>
</comment>
<feature type="transmembrane region" description="Helical" evidence="1">
    <location>
        <begin position="116"/>
        <end position="135"/>
    </location>
</feature>
<dbReference type="AlphaFoldDB" id="A0A9W6ZQS6"/>
<accession>A0A9W6ZQS6</accession>
<evidence type="ECO:0000256" key="1">
    <source>
        <dbReference type="SAM" id="Phobius"/>
    </source>
</evidence>
<proteinExistence type="predicted"/>